<evidence type="ECO:0000256" key="3">
    <source>
        <dbReference type="ARBA" id="ARBA00023295"/>
    </source>
</evidence>
<name>A0ABV2U9Y6_9ACTN</name>
<dbReference type="PROSITE" id="PS50853">
    <property type="entry name" value="FN3"/>
    <property type="match status" value="1"/>
</dbReference>
<comment type="similarity">
    <text evidence="1">Belongs to the glycosyl hydrolase 2 family.</text>
</comment>
<dbReference type="SUPFAM" id="SSF49303">
    <property type="entry name" value="beta-Galactosidase/glucuronidase domain"/>
    <property type="match status" value="1"/>
</dbReference>
<protein>
    <submittedName>
        <fullName evidence="7">Glycoside hydrolase family 2 TIM barrel-domain containing protein</fullName>
    </submittedName>
</protein>
<sequence length="929" mass="100948">MTSDGHSVPAWPARPPTADVPLALAATGRVTGTPDSTCDAGDAVGPLPSPDEEIGRLPRPKNTPPAGGTNQGANADEPAAPAAPALCAPAPDPAGPGYQIPAGRHTTDLGGIWEFTTDPEAAAWDRLPVPGSWDVHDRYADHQGDAWYRRTFDTPRLGAAQVARLHFEAVCYTATVWLGDIRLGTHIGGYTPFEYDVTELLTTDGSANILTVRANNDEAVGAGWLWGGISRPVTLTVDPAVRIERQQVTANPRSADGTAEVTTEVTVSNALDHDRPVRLGGTLTCTEGRALHCGALRAEPPAGRDVTVPARSTKAVRLTTVLPAGSYELWSLDHPTLYRSTITLSEGDELSYALSDRFGIRRIDILPDGLMLNGERVRTVGFNRVPGNRVYGGTEPPSVIRAEIGHMKRAGADMTRIHHVPQSPDLLDHLDEVGMLNIAEISVWGQEVCLDPERWIPELREMVHRDANHPSICAWSVANEIKGTEEVGRNFVKALIDHTRAELDDSRPLTYVSNTFSEIEGPQDEALQHTDFIAINMYRDYAERLRQLRIHYPDKPVFVSEFSSDGYTFTPARESLEYASRHDDGIPAELSLLPWVIGASRWTFDDYRSRFQGTSVNQLRGWGVQTEWGGLKRSYDQMRVAFAPVGGLLLTSTDSGTRITVVPRSAGELPSRVLRDHRLHWRAVAACGSTVAERRVPLPDIAPDAVPFSRDVAWRTEGGLGKEAITERVGLVDPQGYEVAVAEHFLAAPATPRVAQTVAAYRALRVVFDHVTGADSYRAEAAQEATGTVTRSRTVHKDGHADITGLLDGTSYRVRVVAVCAAGETASAWRTGLTLRADAGPLPPDAQALKPVPGGAVLHWRGAGADRAYVIEAVDARGGERIRSWTTPLRGFSRIEDLGSGRQVRVRIRALRADGVASAWSEWMETRTL</sequence>
<dbReference type="GO" id="GO:0016787">
    <property type="term" value="F:hydrolase activity"/>
    <property type="evidence" value="ECO:0007669"/>
    <property type="project" value="UniProtKB-KW"/>
</dbReference>
<gene>
    <name evidence="7" type="ORF">ABZV61_18045</name>
</gene>
<dbReference type="PANTHER" id="PTHR42732:SF1">
    <property type="entry name" value="BETA-MANNOSIDASE"/>
    <property type="match status" value="1"/>
</dbReference>
<keyword evidence="4" id="KW-0624">Polysaccharide degradation</keyword>
<dbReference type="SMART" id="SM00060">
    <property type="entry name" value="FN3"/>
    <property type="match status" value="2"/>
</dbReference>
<dbReference type="InterPro" id="IPR003961">
    <property type="entry name" value="FN3_dom"/>
</dbReference>
<comment type="caution">
    <text evidence="7">The sequence shown here is derived from an EMBL/GenBank/DDBJ whole genome shotgun (WGS) entry which is preliminary data.</text>
</comment>
<keyword evidence="8" id="KW-1185">Reference proteome</keyword>
<feature type="domain" description="Fibronectin type-III" evidence="6">
    <location>
        <begin position="840"/>
        <end position="929"/>
    </location>
</feature>
<evidence type="ECO:0000313" key="7">
    <source>
        <dbReference type="EMBL" id="MET8434663.1"/>
    </source>
</evidence>
<dbReference type="Proteomes" id="UP001550044">
    <property type="component" value="Unassembled WGS sequence"/>
</dbReference>
<evidence type="ECO:0000256" key="1">
    <source>
        <dbReference type="ARBA" id="ARBA00007401"/>
    </source>
</evidence>
<dbReference type="InterPro" id="IPR006102">
    <property type="entry name" value="Ig-like_GH2"/>
</dbReference>
<dbReference type="SUPFAM" id="SSF49265">
    <property type="entry name" value="Fibronectin type III"/>
    <property type="match status" value="1"/>
</dbReference>
<dbReference type="PANTHER" id="PTHR42732">
    <property type="entry name" value="BETA-GALACTOSIDASE"/>
    <property type="match status" value="1"/>
</dbReference>
<dbReference type="Gene3D" id="2.60.40.10">
    <property type="entry name" value="Immunoglobulins"/>
    <property type="match status" value="2"/>
</dbReference>
<feature type="region of interest" description="Disordered" evidence="5">
    <location>
        <begin position="1"/>
        <end position="103"/>
    </location>
</feature>
<dbReference type="InterPro" id="IPR051913">
    <property type="entry name" value="GH2_Domain-Containing"/>
</dbReference>
<dbReference type="InterPro" id="IPR008979">
    <property type="entry name" value="Galactose-bd-like_sf"/>
</dbReference>
<evidence type="ECO:0000256" key="5">
    <source>
        <dbReference type="SAM" id="MobiDB-lite"/>
    </source>
</evidence>
<dbReference type="SUPFAM" id="SSF51445">
    <property type="entry name" value="(Trans)glycosidases"/>
    <property type="match status" value="1"/>
</dbReference>
<keyword evidence="3" id="KW-0326">Glycosidase</keyword>
<proteinExistence type="inferred from homology"/>
<feature type="compositionally biased region" description="Low complexity" evidence="5">
    <location>
        <begin position="73"/>
        <end position="89"/>
    </location>
</feature>
<dbReference type="Gene3D" id="3.20.20.80">
    <property type="entry name" value="Glycosidases"/>
    <property type="match status" value="1"/>
</dbReference>
<evidence type="ECO:0000313" key="8">
    <source>
        <dbReference type="Proteomes" id="UP001550044"/>
    </source>
</evidence>
<dbReference type="EMBL" id="JBEXIP010000013">
    <property type="protein sequence ID" value="MET8434663.1"/>
    <property type="molecule type" value="Genomic_DNA"/>
</dbReference>
<dbReference type="InterPro" id="IPR017853">
    <property type="entry name" value="GH"/>
</dbReference>
<keyword evidence="4" id="KW-0119">Carbohydrate metabolism</keyword>
<dbReference type="RefSeq" id="WP_356710176.1">
    <property type="nucleotide sequence ID" value="NZ_JBEXIP010000013.1"/>
</dbReference>
<dbReference type="Pfam" id="PF00703">
    <property type="entry name" value="Glyco_hydro_2"/>
    <property type="match status" value="1"/>
</dbReference>
<organism evidence="7 8">
    <name type="scientific">Streptomyces sp. 900116325</name>
    <dbReference type="NCBI Taxonomy" id="3154295"/>
    <lineage>
        <taxon>Bacteria</taxon>
        <taxon>Bacillati</taxon>
        <taxon>Actinomycetota</taxon>
        <taxon>Actinomycetes</taxon>
        <taxon>Kitasatosporales</taxon>
        <taxon>Streptomycetaceae</taxon>
        <taxon>Streptomyces</taxon>
    </lineage>
</organism>
<dbReference type="InterPro" id="IPR036156">
    <property type="entry name" value="Beta-gal/glucu_dom_sf"/>
</dbReference>
<dbReference type="InterPro" id="IPR054593">
    <property type="entry name" value="Beta-mannosidase-like_N2"/>
</dbReference>
<evidence type="ECO:0000256" key="4">
    <source>
        <dbReference type="ARBA" id="ARBA00023326"/>
    </source>
</evidence>
<dbReference type="Pfam" id="PF02836">
    <property type="entry name" value="Glyco_hydro_2_C"/>
    <property type="match status" value="1"/>
</dbReference>
<dbReference type="Gene3D" id="2.60.120.260">
    <property type="entry name" value="Galactose-binding domain-like"/>
    <property type="match status" value="1"/>
</dbReference>
<evidence type="ECO:0000259" key="6">
    <source>
        <dbReference type="PROSITE" id="PS50853"/>
    </source>
</evidence>
<dbReference type="SUPFAM" id="SSF49785">
    <property type="entry name" value="Galactose-binding domain-like"/>
    <property type="match status" value="1"/>
</dbReference>
<evidence type="ECO:0000256" key="2">
    <source>
        <dbReference type="ARBA" id="ARBA00022801"/>
    </source>
</evidence>
<dbReference type="Pfam" id="PF22666">
    <property type="entry name" value="Glyco_hydro_2_N2"/>
    <property type="match status" value="1"/>
</dbReference>
<dbReference type="InterPro" id="IPR013783">
    <property type="entry name" value="Ig-like_fold"/>
</dbReference>
<keyword evidence="2 7" id="KW-0378">Hydrolase</keyword>
<reference evidence="7 8" key="1">
    <citation type="submission" date="2024-06" db="EMBL/GenBank/DDBJ databases">
        <title>The Natural Products Discovery Center: Release of the First 8490 Sequenced Strains for Exploring Actinobacteria Biosynthetic Diversity.</title>
        <authorList>
            <person name="Kalkreuter E."/>
            <person name="Kautsar S.A."/>
            <person name="Yang D."/>
            <person name="Bader C.D."/>
            <person name="Teijaro C.N."/>
            <person name="Fluegel L."/>
            <person name="Davis C.M."/>
            <person name="Simpson J.R."/>
            <person name="Lauterbach L."/>
            <person name="Steele A.D."/>
            <person name="Gui C."/>
            <person name="Meng S."/>
            <person name="Li G."/>
            <person name="Viehrig K."/>
            <person name="Ye F."/>
            <person name="Su P."/>
            <person name="Kiefer A.F."/>
            <person name="Nichols A."/>
            <person name="Cepeda A.J."/>
            <person name="Yan W."/>
            <person name="Fan B."/>
            <person name="Jiang Y."/>
            <person name="Adhikari A."/>
            <person name="Zheng C.-J."/>
            <person name="Schuster L."/>
            <person name="Cowan T.M."/>
            <person name="Smanski M.J."/>
            <person name="Chevrette M.G."/>
            <person name="De Carvalho L.P.S."/>
            <person name="Shen B."/>
        </authorList>
    </citation>
    <scope>NUCLEOTIDE SEQUENCE [LARGE SCALE GENOMIC DNA]</scope>
    <source>
        <strain evidence="7 8">NPDC005137</strain>
    </source>
</reference>
<dbReference type="InterPro" id="IPR036116">
    <property type="entry name" value="FN3_sf"/>
</dbReference>
<dbReference type="InterPro" id="IPR006103">
    <property type="entry name" value="Glyco_hydro_2_cat"/>
</dbReference>
<accession>A0ABV2U9Y6</accession>